<evidence type="ECO:0000256" key="3">
    <source>
        <dbReference type="ARBA" id="ARBA00005842"/>
    </source>
</evidence>
<organism evidence="14 15">
    <name type="scientific">Rhodosalinus sediminis</name>
    <dbReference type="NCBI Taxonomy" id="1940533"/>
    <lineage>
        <taxon>Bacteria</taxon>
        <taxon>Pseudomonadati</taxon>
        <taxon>Pseudomonadota</taxon>
        <taxon>Alphaproteobacteria</taxon>
        <taxon>Rhodobacterales</taxon>
        <taxon>Paracoccaceae</taxon>
        <taxon>Rhodosalinus</taxon>
    </lineage>
</organism>
<dbReference type="Proteomes" id="UP000257131">
    <property type="component" value="Unassembled WGS sequence"/>
</dbReference>
<name>A0A3D9BW16_9RHOB</name>
<dbReference type="GO" id="GO:0006400">
    <property type="term" value="P:tRNA modification"/>
    <property type="evidence" value="ECO:0007669"/>
    <property type="project" value="TreeGrafter"/>
</dbReference>
<dbReference type="Pfam" id="PF01715">
    <property type="entry name" value="IPPT"/>
    <property type="match status" value="1"/>
</dbReference>
<comment type="catalytic activity">
    <reaction evidence="9 10 11">
        <text>adenosine(37) in tRNA + dimethylallyl diphosphate = N(6)-dimethylallyladenosine(37) in tRNA + diphosphate</text>
        <dbReference type="Rhea" id="RHEA:26482"/>
        <dbReference type="Rhea" id="RHEA-COMP:10162"/>
        <dbReference type="Rhea" id="RHEA-COMP:10375"/>
        <dbReference type="ChEBI" id="CHEBI:33019"/>
        <dbReference type="ChEBI" id="CHEBI:57623"/>
        <dbReference type="ChEBI" id="CHEBI:74411"/>
        <dbReference type="ChEBI" id="CHEBI:74415"/>
        <dbReference type="EC" id="2.5.1.75"/>
    </reaction>
</comment>
<evidence type="ECO:0000313" key="15">
    <source>
        <dbReference type="Proteomes" id="UP000257131"/>
    </source>
</evidence>
<dbReference type="InterPro" id="IPR039657">
    <property type="entry name" value="Dimethylallyltransferase"/>
</dbReference>
<evidence type="ECO:0000256" key="9">
    <source>
        <dbReference type="ARBA" id="ARBA00049563"/>
    </source>
</evidence>
<comment type="subunit">
    <text evidence="10">Monomer.</text>
</comment>
<dbReference type="Gene3D" id="1.10.20.140">
    <property type="match status" value="1"/>
</dbReference>
<evidence type="ECO:0000313" key="14">
    <source>
        <dbReference type="EMBL" id="REC57586.1"/>
    </source>
</evidence>
<feature type="binding site" evidence="10">
    <location>
        <begin position="16"/>
        <end position="23"/>
    </location>
    <ligand>
        <name>ATP</name>
        <dbReference type="ChEBI" id="CHEBI:30616"/>
    </ligand>
</feature>
<comment type="cofactor">
    <cofactor evidence="1 10">
        <name>Mg(2+)</name>
        <dbReference type="ChEBI" id="CHEBI:18420"/>
    </cofactor>
</comment>
<comment type="similarity">
    <text evidence="3 10 13">Belongs to the IPP transferase family.</text>
</comment>
<dbReference type="HAMAP" id="MF_00185">
    <property type="entry name" value="IPP_trans"/>
    <property type="match status" value="1"/>
</dbReference>
<dbReference type="SUPFAM" id="SSF52540">
    <property type="entry name" value="P-loop containing nucleoside triphosphate hydrolases"/>
    <property type="match status" value="2"/>
</dbReference>
<dbReference type="OrthoDB" id="9776390at2"/>
<evidence type="ECO:0000256" key="6">
    <source>
        <dbReference type="ARBA" id="ARBA00022741"/>
    </source>
</evidence>
<dbReference type="Gene3D" id="3.40.50.300">
    <property type="entry name" value="P-loop containing nucleotide triphosphate hydrolases"/>
    <property type="match status" value="1"/>
</dbReference>
<comment type="caution">
    <text evidence="10">Lacks conserved residue(s) required for the propagation of feature annotation.</text>
</comment>
<dbReference type="PANTHER" id="PTHR11088">
    <property type="entry name" value="TRNA DIMETHYLALLYLTRANSFERASE"/>
    <property type="match status" value="1"/>
</dbReference>
<dbReference type="NCBIfam" id="TIGR00174">
    <property type="entry name" value="miaA"/>
    <property type="match status" value="1"/>
</dbReference>
<proteinExistence type="inferred from homology"/>
<evidence type="ECO:0000256" key="12">
    <source>
        <dbReference type="RuleBase" id="RU003784"/>
    </source>
</evidence>
<dbReference type="InterPro" id="IPR027417">
    <property type="entry name" value="P-loop_NTPase"/>
</dbReference>
<evidence type="ECO:0000256" key="13">
    <source>
        <dbReference type="RuleBase" id="RU003785"/>
    </source>
</evidence>
<keyword evidence="7 10" id="KW-0067">ATP-binding</keyword>
<evidence type="ECO:0000256" key="1">
    <source>
        <dbReference type="ARBA" id="ARBA00001946"/>
    </source>
</evidence>
<feature type="site" description="Interaction with substrate tRNA" evidence="10">
    <location>
        <position position="125"/>
    </location>
</feature>
<comment type="function">
    <text evidence="2 10 12">Catalyzes the transfer of a dimethylallyl group onto the adenine at position 37 in tRNAs that read codons beginning with uridine, leading to the formation of N6-(dimethylallyl)adenosine (i(6)A).</text>
</comment>
<accession>A0A3D9BW16</accession>
<dbReference type="InterPro" id="IPR018022">
    <property type="entry name" value="IPT"/>
</dbReference>
<reference evidence="14 15" key="1">
    <citation type="journal article" date="2017" name="Int. J. Syst. Evol. Microbiol.">
        <title>Rhodosalinus sediminis gen. nov., sp. nov., isolated from marine saltern.</title>
        <authorList>
            <person name="Guo L.Y."/>
            <person name="Ling S.K."/>
            <person name="Li C.M."/>
            <person name="Chen G.J."/>
            <person name="Du Z.J."/>
        </authorList>
    </citation>
    <scope>NUCLEOTIDE SEQUENCE [LARGE SCALE GENOMIC DNA]</scope>
    <source>
        <strain evidence="14 15">WDN1C137</strain>
    </source>
</reference>
<gene>
    <name evidence="10" type="primary">miaA</name>
    <name evidence="14" type="ORF">DRV84_06960</name>
</gene>
<keyword evidence="5 10" id="KW-0819">tRNA processing</keyword>
<feature type="site" description="Interaction with substrate tRNA" evidence="10">
    <location>
        <position position="103"/>
    </location>
</feature>
<dbReference type="GO" id="GO:0052381">
    <property type="term" value="F:tRNA dimethylallyltransferase activity"/>
    <property type="evidence" value="ECO:0007669"/>
    <property type="project" value="UniProtKB-UniRule"/>
</dbReference>
<evidence type="ECO:0000256" key="8">
    <source>
        <dbReference type="ARBA" id="ARBA00022842"/>
    </source>
</evidence>
<dbReference type="AlphaFoldDB" id="A0A3D9BW16"/>
<sequence>MDTNDIPADRHVLIAGPTASGKSALALGIAERQGGVIVNADAVQVHRAWRVLSARPSEDEEARAPHALYGHLAPEEEYSVGQWLRDLEPLLASGARLILVGGTGLYFSALTEGLAEIPPVPAEVRARAAERLAEGGAPALLAGIDAETAARIDRANPARVRRAWEVLHATGRGLAQWQDETGPPRLPLDRTVAVRVDAPRDWLAERIARRFDAMLAAGALDEARALLPYWRHDLPAAKAIGAPELVAHLRGDMTLDEARERAVTATRRFAKRQRTWFRARMGAWHGIDARTIPRA</sequence>
<protein>
    <recommendedName>
        <fullName evidence="10">tRNA dimethylallyltransferase</fullName>
        <ecNumber evidence="10">2.5.1.75</ecNumber>
    </recommendedName>
    <alternativeName>
        <fullName evidence="10">Dimethylallyl diphosphate:tRNA dimethylallyltransferase</fullName>
        <shortName evidence="10">DMAPP:tRNA dimethylallyltransferase</shortName>
        <shortName evidence="10">DMATase</shortName>
    </alternativeName>
    <alternativeName>
        <fullName evidence="10">Isopentenyl-diphosphate:tRNA isopentenyltransferase</fullName>
        <shortName evidence="10">IPP transferase</shortName>
        <shortName evidence="10">IPPT</shortName>
        <shortName evidence="10">IPTase</shortName>
    </alternativeName>
</protein>
<keyword evidence="15" id="KW-1185">Reference proteome</keyword>
<evidence type="ECO:0000256" key="2">
    <source>
        <dbReference type="ARBA" id="ARBA00003213"/>
    </source>
</evidence>
<keyword evidence="4 10" id="KW-0808">Transferase</keyword>
<keyword evidence="6 10" id="KW-0547">Nucleotide-binding</keyword>
<dbReference type="EC" id="2.5.1.75" evidence="10"/>
<keyword evidence="8 10" id="KW-0460">Magnesium</keyword>
<feature type="binding site" evidence="10">
    <location>
        <begin position="18"/>
        <end position="23"/>
    </location>
    <ligand>
        <name>substrate</name>
    </ligand>
</feature>
<dbReference type="EMBL" id="QOHR01000006">
    <property type="protein sequence ID" value="REC57586.1"/>
    <property type="molecule type" value="Genomic_DNA"/>
</dbReference>
<evidence type="ECO:0000256" key="11">
    <source>
        <dbReference type="RuleBase" id="RU003783"/>
    </source>
</evidence>
<dbReference type="PANTHER" id="PTHR11088:SF60">
    <property type="entry name" value="TRNA DIMETHYLALLYLTRANSFERASE"/>
    <property type="match status" value="1"/>
</dbReference>
<comment type="caution">
    <text evidence="14">The sequence shown here is derived from an EMBL/GenBank/DDBJ whole genome shotgun (WGS) entry which is preliminary data.</text>
</comment>
<dbReference type="GO" id="GO:0005524">
    <property type="term" value="F:ATP binding"/>
    <property type="evidence" value="ECO:0007669"/>
    <property type="project" value="UniProtKB-UniRule"/>
</dbReference>
<evidence type="ECO:0000256" key="5">
    <source>
        <dbReference type="ARBA" id="ARBA00022694"/>
    </source>
</evidence>
<evidence type="ECO:0000256" key="7">
    <source>
        <dbReference type="ARBA" id="ARBA00022840"/>
    </source>
</evidence>
<evidence type="ECO:0000256" key="4">
    <source>
        <dbReference type="ARBA" id="ARBA00022679"/>
    </source>
</evidence>
<evidence type="ECO:0000256" key="10">
    <source>
        <dbReference type="HAMAP-Rule" id="MF_00185"/>
    </source>
</evidence>